<evidence type="ECO:0000256" key="2">
    <source>
        <dbReference type="ARBA" id="ARBA00023125"/>
    </source>
</evidence>
<accession>A0ABQ6G308</accession>
<evidence type="ECO:0000256" key="3">
    <source>
        <dbReference type="ARBA" id="ARBA00023163"/>
    </source>
</evidence>
<name>A0ABQ6G308_9CHLR</name>
<dbReference type="PROSITE" id="PS50932">
    <property type="entry name" value="HTH_LACI_2"/>
    <property type="match status" value="1"/>
</dbReference>
<keyword evidence="3" id="KW-0804">Transcription</keyword>
<dbReference type="SMART" id="SM00354">
    <property type="entry name" value="HTH_LACI"/>
    <property type="match status" value="1"/>
</dbReference>
<evidence type="ECO:0000313" key="5">
    <source>
        <dbReference type="EMBL" id="GLV59172.1"/>
    </source>
</evidence>
<dbReference type="PANTHER" id="PTHR30146:SF153">
    <property type="entry name" value="LACTOSE OPERON REPRESSOR"/>
    <property type="match status" value="1"/>
</dbReference>
<dbReference type="SUPFAM" id="SSF53822">
    <property type="entry name" value="Periplasmic binding protein-like I"/>
    <property type="match status" value="1"/>
</dbReference>
<dbReference type="RefSeq" id="WP_338255696.1">
    <property type="nucleotide sequence ID" value="NZ_BSRI01000002.1"/>
</dbReference>
<keyword evidence="1" id="KW-0805">Transcription regulation</keyword>
<keyword evidence="6" id="KW-1185">Reference proteome</keyword>
<dbReference type="Proteomes" id="UP001344906">
    <property type="component" value="Unassembled WGS sequence"/>
</dbReference>
<evidence type="ECO:0000313" key="6">
    <source>
        <dbReference type="Proteomes" id="UP001344906"/>
    </source>
</evidence>
<evidence type="ECO:0000256" key="1">
    <source>
        <dbReference type="ARBA" id="ARBA00023015"/>
    </source>
</evidence>
<dbReference type="CDD" id="cd06267">
    <property type="entry name" value="PBP1_LacI_sugar_binding-like"/>
    <property type="match status" value="1"/>
</dbReference>
<dbReference type="Pfam" id="PF00356">
    <property type="entry name" value="LacI"/>
    <property type="match status" value="1"/>
</dbReference>
<proteinExistence type="predicted"/>
<dbReference type="InterPro" id="IPR028082">
    <property type="entry name" value="Peripla_BP_I"/>
</dbReference>
<evidence type="ECO:0000259" key="4">
    <source>
        <dbReference type="PROSITE" id="PS50932"/>
    </source>
</evidence>
<dbReference type="PANTHER" id="PTHR30146">
    <property type="entry name" value="LACI-RELATED TRANSCRIPTIONAL REPRESSOR"/>
    <property type="match status" value="1"/>
</dbReference>
<organism evidence="5 6">
    <name type="scientific">Dictyobacter halimunensis</name>
    <dbReference type="NCBI Taxonomy" id="3026934"/>
    <lineage>
        <taxon>Bacteria</taxon>
        <taxon>Bacillati</taxon>
        <taxon>Chloroflexota</taxon>
        <taxon>Ktedonobacteria</taxon>
        <taxon>Ktedonobacterales</taxon>
        <taxon>Dictyobacteraceae</taxon>
        <taxon>Dictyobacter</taxon>
    </lineage>
</organism>
<sequence>MTVHLKDIAAYTGVSIKTVSNVINGNYARVGPETRAMVLAAIEKLNYQPNIAARQLRKARVGVLAYAIPDIRNPYFTEIGDIMTRVAEEHKYTLLLDYTYGPRDPEPEGKIRYSDYAYGSLEKELSVIKGLRPHLIDGVILDPQALTMDDIKMEEVKGPLVLVGERLFGAPFDHVLIDNVQAAYQATRHLLEIGKRRIAVIGSQETQSQAPSLRTQGYSRALREAGIEVDEGLLISGGYWHRSDGANAMRYLLSLENPPDAVFCFNDLMAMGALSTINAAGLSIPEDIAVIGFDNIEEGQYAYPPLSTVSPDKEEISRLAVTSLIGRIQGTRTETPERILVPFELCIRASTVGSPANIQIHNS</sequence>
<comment type="caution">
    <text evidence="5">The sequence shown here is derived from an EMBL/GenBank/DDBJ whole genome shotgun (WGS) entry which is preliminary data.</text>
</comment>
<dbReference type="InterPro" id="IPR010982">
    <property type="entry name" value="Lambda_DNA-bd_dom_sf"/>
</dbReference>
<dbReference type="Pfam" id="PF13377">
    <property type="entry name" value="Peripla_BP_3"/>
    <property type="match status" value="1"/>
</dbReference>
<gene>
    <name evidence="5" type="ORF">KDH_60000</name>
</gene>
<reference evidence="5 6" key="1">
    <citation type="submission" date="2023-02" db="EMBL/GenBank/DDBJ databases">
        <title>Dictyobacter halimunensis sp. nov., a new member of the class Ktedonobacteria from forest soil in a geothermal area.</title>
        <authorList>
            <person name="Rachmania M.K."/>
            <person name="Ningsih F."/>
            <person name="Sakai Y."/>
            <person name="Yabe S."/>
            <person name="Yokota A."/>
            <person name="Sjamsuridzal W."/>
        </authorList>
    </citation>
    <scope>NUCLEOTIDE SEQUENCE [LARGE SCALE GENOMIC DNA]</scope>
    <source>
        <strain evidence="5 6">S3.2.2.5</strain>
    </source>
</reference>
<dbReference type="SUPFAM" id="SSF47413">
    <property type="entry name" value="lambda repressor-like DNA-binding domains"/>
    <property type="match status" value="1"/>
</dbReference>
<dbReference type="Gene3D" id="1.10.260.40">
    <property type="entry name" value="lambda repressor-like DNA-binding domains"/>
    <property type="match status" value="1"/>
</dbReference>
<dbReference type="Gene3D" id="3.40.50.2300">
    <property type="match status" value="2"/>
</dbReference>
<dbReference type="InterPro" id="IPR046335">
    <property type="entry name" value="LacI/GalR-like_sensor"/>
</dbReference>
<feature type="domain" description="HTH lacI-type" evidence="4">
    <location>
        <begin position="1"/>
        <end position="58"/>
    </location>
</feature>
<dbReference type="EMBL" id="BSRI01000002">
    <property type="protein sequence ID" value="GLV59172.1"/>
    <property type="molecule type" value="Genomic_DNA"/>
</dbReference>
<keyword evidence="2" id="KW-0238">DNA-binding</keyword>
<dbReference type="CDD" id="cd01392">
    <property type="entry name" value="HTH_LacI"/>
    <property type="match status" value="1"/>
</dbReference>
<protein>
    <submittedName>
        <fullName evidence="5">LacI family transcriptional regulator</fullName>
    </submittedName>
</protein>
<dbReference type="InterPro" id="IPR000843">
    <property type="entry name" value="HTH_LacI"/>
</dbReference>